<evidence type="ECO:0000313" key="3">
    <source>
        <dbReference type="EMBL" id="KAF9017658.1"/>
    </source>
</evidence>
<proteinExistence type="predicted"/>
<organism evidence="3 4">
    <name type="scientific">Rhodocollybia butyracea</name>
    <dbReference type="NCBI Taxonomy" id="206335"/>
    <lineage>
        <taxon>Eukaryota</taxon>
        <taxon>Fungi</taxon>
        <taxon>Dikarya</taxon>
        <taxon>Basidiomycota</taxon>
        <taxon>Agaricomycotina</taxon>
        <taxon>Agaricomycetes</taxon>
        <taxon>Agaricomycetidae</taxon>
        <taxon>Agaricales</taxon>
        <taxon>Marasmiineae</taxon>
        <taxon>Omphalotaceae</taxon>
        <taxon>Rhodocollybia</taxon>
    </lineage>
</organism>
<feature type="transmembrane region" description="Helical" evidence="1">
    <location>
        <begin position="70"/>
        <end position="89"/>
    </location>
</feature>
<feature type="transmembrane region" description="Helical" evidence="1">
    <location>
        <begin position="129"/>
        <end position="153"/>
    </location>
</feature>
<sequence>MFENQTVSSAVLFLYDWVLMLPVELDVVWSKKLQPLNVLYIVQRYMPFVDTVAILFTGKDNELIYRYLMLNVRYVYTIVVLTIRTWAFWRNDIRMTIGLVIFFLGCWAPNLYIMHLYLQSQACKQPSPLPEIGCVILGGKSILFLCWVILMVYEAGEFTFNLFSSVASH</sequence>
<keyword evidence="4" id="KW-1185">Reference proteome</keyword>
<dbReference type="InterPro" id="IPR045340">
    <property type="entry name" value="DUF6533"/>
</dbReference>
<dbReference type="AlphaFoldDB" id="A0A9P5TWB8"/>
<keyword evidence="1" id="KW-0472">Membrane</keyword>
<dbReference type="OrthoDB" id="3350812at2759"/>
<dbReference type="Pfam" id="PF20151">
    <property type="entry name" value="DUF6533"/>
    <property type="match status" value="1"/>
</dbReference>
<keyword evidence="1" id="KW-0812">Transmembrane</keyword>
<dbReference type="Proteomes" id="UP000772434">
    <property type="component" value="Unassembled WGS sequence"/>
</dbReference>
<dbReference type="EMBL" id="JADNRY010001347">
    <property type="protein sequence ID" value="KAF9017658.1"/>
    <property type="molecule type" value="Genomic_DNA"/>
</dbReference>
<evidence type="ECO:0000256" key="1">
    <source>
        <dbReference type="SAM" id="Phobius"/>
    </source>
</evidence>
<protein>
    <recommendedName>
        <fullName evidence="2">DUF6533 domain-containing protein</fullName>
    </recommendedName>
</protein>
<evidence type="ECO:0000313" key="4">
    <source>
        <dbReference type="Proteomes" id="UP000772434"/>
    </source>
</evidence>
<comment type="caution">
    <text evidence="3">The sequence shown here is derived from an EMBL/GenBank/DDBJ whole genome shotgun (WGS) entry which is preliminary data.</text>
</comment>
<evidence type="ECO:0000259" key="2">
    <source>
        <dbReference type="Pfam" id="PF20151"/>
    </source>
</evidence>
<name>A0A9P5TWB8_9AGAR</name>
<accession>A0A9P5TWB8</accession>
<feature type="domain" description="DUF6533" evidence="2">
    <location>
        <begin position="6"/>
        <end position="49"/>
    </location>
</feature>
<feature type="transmembrane region" description="Helical" evidence="1">
    <location>
        <begin position="95"/>
        <end position="117"/>
    </location>
</feature>
<gene>
    <name evidence="3" type="ORF">BDP27DRAFT_1251405</name>
</gene>
<keyword evidence="1" id="KW-1133">Transmembrane helix</keyword>
<reference evidence="3" key="1">
    <citation type="submission" date="2020-11" db="EMBL/GenBank/DDBJ databases">
        <authorList>
            <consortium name="DOE Joint Genome Institute"/>
            <person name="Ahrendt S."/>
            <person name="Riley R."/>
            <person name="Andreopoulos W."/>
            <person name="Labutti K."/>
            <person name="Pangilinan J."/>
            <person name="Ruiz-Duenas F.J."/>
            <person name="Barrasa J.M."/>
            <person name="Sanchez-Garcia M."/>
            <person name="Camarero S."/>
            <person name="Miyauchi S."/>
            <person name="Serrano A."/>
            <person name="Linde D."/>
            <person name="Babiker R."/>
            <person name="Drula E."/>
            <person name="Ayuso-Fernandez I."/>
            <person name="Pacheco R."/>
            <person name="Padilla G."/>
            <person name="Ferreira P."/>
            <person name="Barriuso J."/>
            <person name="Kellner H."/>
            <person name="Castanera R."/>
            <person name="Alfaro M."/>
            <person name="Ramirez L."/>
            <person name="Pisabarro A.G."/>
            <person name="Kuo A."/>
            <person name="Tritt A."/>
            <person name="Lipzen A."/>
            <person name="He G."/>
            <person name="Yan M."/>
            <person name="Ng V."/>
            <person name="Cullen D."/>
            <person name="Martin F."/>
            <person name="Rosso M.-N."/>
            <person name="Henrissat B."/>
            <person name="Hibbett D."/>
            <person name="Martinez A.T."/>
            <person name="Grigoriev I.V."/>
        </authorList>
    </citation>
    <scope>NUCLEOTIDE SEQUENCE</scope>
    <source>
        <strain evidence="3">AH 40177</strain>
    </source>
</reference>